<reference evidence="2 3" key="1">
    <citation type="journal article" date="2020" name="Nat. Food">
        <title>A phased Vanilla planifolia genome enables genetic improvement of flavour and production.</title>
        <authorList>
            <person name="Hasing T."/>
            <person name="Tang H."/>
            <person name="Brym M."/>
            <person name="Khazi F."/>
            <person name="Huang T."/>
            <person name="Chambers A.H."/>
        </authorList>
    </citation>
    <scope>NUCLEOTIDE SEQUENCE [LARGE SCALE GENOMIC DNA]</scope>
    <source>
        <tissue evidence="2">Leaf</tissue>
    </source>
</reference>
<proteinExistence type="predicted"/>
<name>A0A835R6M5_VANPL</name>
<dbReference type="Gene3D" id="2.60.120.650">
    <property type="entry name" value="Cupin"/>
    <property type="match status" value="1"/>
</dbReference>
<sequence length="176" mass="20008">MKFKDYISYMKSQHDEDPLYVFDDKPPFRWLIIGPERSGASWHVDPGLTSAWNTLLCGRKSGGLIFTHFLLTMISRWNALSCLEDDICSKWMVALLNLETTIALSSLVKIVIFASIFLRASSEVSHEKRGFLVEPRELANAEGGRGYSMHSLGTELEFKTILDKVKSPLMDHVQRL</sequence>
<evidence type="ECO:0000313" key="2">
    <source>
        <dbReference type="EMBL" id="KAG0480342.1"/>
    </source>
</evidence>
<dbReference type="OrthoDB" id="118550at2759"/>
<evidence type="ECO:0000313" key="3">
    <source>
        <dbReference type="Proteomes" id="UP000636800"/>
    </source>
</evidence>
<dbReference type="GO" id="GO:0005737">
    <property type="term" value="C:cytoplasm"/>
    <property type="evidence" value="ECO:0007669"/>
    <property type="project" value="TreeGrafter"/>
</dbReference>
<dbReference type="EMBL" id="JADCNL010000005">
    <property type="protein sequence ID" value="KAG0480342.1"/>
    <property type="molecule type" value="Genomic_DNA"/>
</dbReference>
<evidence type="ECO:0000259" key="1">
    <source>
        <dbReference type="PROSITE" id="PS51184"/>
    </source>
</evidence>
<accession>A0A835R6M5</accession>
<feature type="domain" description="JmjC" evidence="1">
    <location>
        <begin position="5"/>
        <end position="176"/>
    </location>
</feature>
<dbReference type="Proteomes" id="UP000636800">
    <property type="component" value="Chromosome 5"/>
</dbReference>
<dbReference type="InterPro" id="IPR050910">
    <property type="entry name" value="JMJD6_ArgDemeth/LysHydrox"/>
</dbReference>
<dbReference type="PROSITE" id="PS51184">
    <property type="entry name" value="JMJC"/>
    <property type="match status" value="1"/>
</dbReference>
<gene>
    <name evidence="2" type="ORF">HPP92_011200</name>
</gene>
<dbReference type="PANTHER" id="PTHR12480">
    <property type="entry name" value="ARGININE DEMETHYLASE AND LYSYL-HYDROXYLASE JMJD"/>
    <property type="match status" value="1"/>
</dbReference>
<dbReference type="AlphaFoldDB" id="A0A835R6M5"/>
<comment type="caution">
    <text evidence="2">The sequence shown here is derived from an EMBL/GenBank/DDBJ whole genome shotgun (WGS) entry which is preliminary data.</text>
</comment>
<dbReference type="InterPro" id="IPR003347">
    <property type="entry name" value="JmjC_dom"/>
</dbReference>
<dbReference type="PANTHER" id="PTHR12480:SF35">
    <property type="entry name" value="TRANSCRIPTION FACTOR JUMONJI, JMJC DOMAIN-CONTAINING PROTEIN"/>
    <property type="match status" value="1"/>
</dbReference>
<protein>
    <recommendedName>
        <fullName evidence="1">JmjC domain-containing protein</fullName>
    </recommendedName>
</protein>
<organism evidence="2 3">
    <name type="scientific">Vanilla planifolia</name>
    <name type="common">Vanilla</name>
    <dbReference type="NCBI Taxonomy" id="51239"/>
    <lineage>
        <taxon>Eukaryota</taxon>
        <taxon>Viridiplantae</taxon>
        <taxon>Streptophyta</taxon>
        <taxon>Embryophyta</taxon>
        <taxon>Tracheophyta</taxon>
        <taxon>Spermatophyta</taxon>
        <taxon>Magnoliopsida</taxon>
        <taxon>Liliopsida</taxon>
        <taxon>Asparagales</taxon>
        <taxon>Orchidaceae</taxon>
        <taxon>Vanilloideae</taxon>
        <taxon>Vanilleae</taxon>
        <taxon>Vanilla</taxon>
    </lineage>
</organism>
<dbReference type="SUPFAM" id="SSF51197">
    <property type="entry name" value="Clavaminate synthase-like"/>
    <property type="match status" value="1"/>
</dbReference>
<keyword evidence="3" id="KW-1185">Reference proteome</keyword>